<dbReference type="CDD" id="cd02205">
    <property type="entry name" value="CBS_pair_SF"/>
    <property type="match status" value="1"/>
</dbReference>
<keyword evidence="5" id="KW-1185">Reference proteome</keyword>
<gene>
    <name evidence="4" type="ORF">CKO40_11675</name>
</gene>
<dbReference type="SMART" id="SM00116">
    <property type="entry name" value="CBS"/>
    <property type="match status" value="2"/>
</dbReference>
<protein>
    <recommendedName>
        <fullName evidence="3">CBS domain-containing protein</fullName>
    </recommendedName>
</protein>
<dbReference type="EMBL" id="NRSJ01000019">
    <property type="protein sequence ID" value="MBK1705181.1"/>
    <property type="molecule type" value="Genomic_DNA"/>
</dbReference>
<dbReference type="InterPro" id="IPR000644">
    <property type="entry name" value="CBS_dom"/>
</dbReference>
<dbReference type="SUPFAM" id="SSF54631">
    <property type="entry name" value="CBS-domain pair"/>
    <property type="match status" value="1"/>
</dbReference>
<feature type="domain" description="CBS" evidence="3">
    <location>
        <begin position="72"/>
        <end position="131"/>
    </location>
</feature>
<evidence type="ECO:0000256" key="2">
    <source>
        <dbReference type="PROSITE-ProRule" id="PRU00703"/>
    </source>
</evidence>
<keyword evidence="1 2" id="KW-0129">CBS domain</keyword>
<organism evidence="4 5">
    <name type="scientific">Halochromatium glycolicum</name>
    <dbReference type="NCBI Taxonomy" id="85075"/>
    <lineage>
        <taxon>Bacteria</taxon>
        <taxon>Pseudomonadati</taxon>
        <taxon>Pseudomonadota</taxon>
        <taxon>Gammaproteobacteria</taxon>
        <taxon>Chromatiales</taxon>
        <taxon>Chromatiaceae</taxon>
        <taxon>Halochromatium</taxon>
    </lineage>
</organism>
<dbReference type="PROSITE" id="PS51371">
    <property type="entry name" value="CBS"/>
    <property type="match status" value="2"/>
</dbReference>
<name>A0AAJ0U4Q1_9GAMM</name>
<sequence>MTLINAMRTDFPVVDPESTVAAAASRFAETGCCSLPVVERGRFVGALDSLDVAARAASGDLDPARANVRMLMRRETASCAPETTLAEARQLMLRTRANTLFVTEPDARLVGIIDLVTLLAADEAASSAGPEPEWDKRVRGDAI</sequence>
<dbReference type="PANTHER" id="PTHR43080">
    <property type="entry name" value="CBS DOMAIN-CONTAINING PROTEIN CBSX3, MITOCHONDRIAL"/>
    <property type="match status" value="1"/>
</dbReference>
<evidence type="ECO:0000313" key="4">
    <source>
        <dbReference type="EMBL" id="MBK1705181.1"/>
    </source>
</evidence>
<dbReference type="AlphaFoldDB" id="A0AAJ0U4Q1"/>
<dbReference type="Pfam" id="PF00571">
    <property type="entry name" value="CBS"/>
    <property type="match status" value="2"/>
</dbReference>
<evidence type="ECO:0000259" key="3">
    <source>
        <dbReference type="PROSITE" id="PS51371"/>
    </source>
</evidence>
<dbReference type="Gene3D" id="3.10.580.10">
    <property type="entry name" value="CBS-domain"/>
    <property type="match status" value="1"/>
</dbReference>
<evidence type="ECO:0000313" key="5">
    <source>
        <dbReference type="Proteomes" id="UP001296776"/>
    </source>
</evidence>
<proteinExistence type="predicted"/>
<feature type="domain" description="CBS" evidence="3">
    <location>
        <begin position="7"/>
        <end position="63"/>
    </location>
</feature>
<reference evidence="4" key="1">
    <citation type="submission" date="2017-08" db="EMBL/GenBank/DDBJ databases">
        <authorList>
            <person name="Imhoff J.F."/>
            <person name="Rahn T."/>
            <person name="Kuenzel S."/>
            <person name="Neulinger S.C."/>
        </authorList>
    </citation>
    <scope>NUCLEOTIDE SEQUENCE</scope>
    <source>
        <strain evidence="4">DSM 11080</strain>
    </source>
</reference>
<dbReference type="InterPro" id="IPR051257">
    <property type="entry name" value="Diverse_CBS-Domain"/>
</dbReference>
<dbReference type="Proteomes" id="UP001296776">
    <property type="component" value="Unassembled WGS sequence"/>
</dbReference>
<dbReference type="InterPro" id="IPR046342">
    <property type="entry name" value="CBS_dom_sf"/>
</dbReference>
<accession>A0AAJ0U4Q1</accession>
<comment type="caution">
    <text evidence="4">The sequence shown here is derived from an EMBL/GenBank/DDBJ whole genome shotgun (WGS) entry which is preliminary data.</text>
</comment>
<reference evidence="4" key="2">
    <citation type="journal article" date="2020" name="Microorganisms">
        <title>Osmotic Adaptation and Compatible Solute Biosynthesis of Phototrophic Bacteria as Revealed from Genome Analyses.</title>
        <authorList>
            <person name="Imhoff J.F."/>
            <person name="Rahn T."/>
            <person name="Kunzel S."/>
            <person name="Keller A."/>
            <person name="Neulinger S.C."/>
        </authorList>
    </citation>
    <scope>NUCLEOTIDE SEQUENCE</scope>
    <source>
        <strain evidence="4">DSM 11080</strain>
    </source>
</reference>
<evidence type="ECO:0000256" key="1">
    <source>
        <dbReference type="ARBA" id="ARBA00023122"/>
    </source>
</evidence>
<dbReference type="PANTHER" id="PTHR43080:SF2">
    <property type="entry name" value="CBS DOMAIN-CONTAINING PROTEIN"/>
    <property type="match status" value="1"/>
</dbReference>